<dbReference type="InterPro" id="IPR050162">
    <property type="entry name" value="MsrA_MetSO_reductase"/>
</dbReference>
<dbReference type="InterPro" id="IPR036509">
    <property type="entry name" value="Met_Sox_Rdtase_MsrA_sf"/>
</dbReference>
<accession>A0A871XZD3</accession>
<dbReference type="EMBL" id="MW122884">
    <property type="protein sequence ID" value="QOV09133.1"/>
    <property type="molecule type" value="Genomic_DNA"/>
</dbReference>
<feature type="active site" evidence="4">
    <location>
        <position position="10"/>
    </location>
</feature>
<feature type="domain" description="Peptide methionine sulphoxide reductase MsrA" evidence="5">
    <location>
        <begin position="4"/>
        <end position="153"/>
    </location>
</feature>
<comment type="catalytic activity">
    <reaction evidence="3 4">
        <text>[thioredoxin]-disulfide + L-methionine + H2O = L-methionine (S)-S-oxide + [thioredoxin]-dithiol</text>
        <dbReference type="Rhea" id="RHEA:19993"/>
        <dbReference type="Rhea" id="RHEA-COMP:10698"/>
        <dbReference type="Rhea" id="RHEA-COMP:10700"/>
        <dbReference type="ChEBI" id="CHEBI:15377"/>
        <dbReference type="ChEBI" id="CHEBI:29950"/>
        <dbReference type="ChEBI" id="CHEBI:50058"/>
        <dbReference type="ChEBI" id="CHEBI:57844"/>
        <dbReference type="ChEBI" id="CHEBI:58772"/>
        <dbReference type="EC" id="1.8.4.11"/>
    </reaction>
</comment>
<comment type="function">
    <text evidence="4">Has an important function as a repair enzyme for proteins that have been inactivated by oxidation. Catalyzes the reversible oxidation-reduction of methionine sulfoxide in proteins to methionine.</text>
</comment>
<comment type="similarity">
    <text evidence="4">Belongs to the MsrA Met sulfoxide reductase family.</text>
</comment>
<dbReference type="GO" id="GO:0034599">
    <property type="term" value="P:cellular response to oxidative stress"/>
    <property type="evidence" value="ECO:0007669"/>
    <property type="project" value="TreeGrafter"/>
</dbReference>
<proteinExistence type="inferred from homology"/>
<reference evidence="6" key="1">
    <citation type="submission" date="2020-10" db="EMBL/GenBank/DDBJ databases">
        <title>Diverse heliorhodopsins detected via functional metagenomics in peat lake Actinobacteria, Chloroflexi and Archaea.</title>
        <authorList>
            <person name="Chazan A."/>
            <person name="Rozenberg A."/>
            <person name="Tahan R."/>
            <person name="Mannen K."/>
            <person name="Nagata T."/>
            <person name="Yaish S."/>
            <person name="Larom S."/>
            <person name="Kandori H."/>
            <person name="Inoue K."/>
            <person name="Beja O."/>
            <person name="Pushkarev A."/>
        </authorList>
    </citation>
    <scope>NUCLEOTIDE SEQUENCE</scope>
</reference>
<dbReference type="EC" id="1.8.4.11" evidence="4"/>
<protein>
    <recommendedName>
        <fullName evidence="4">Peptide methionine sulfoxide reductase MsrA</fullName>
        <shortName evidence="4">Protein-methionine-S-oxide reductase</shortName>
        <ecNumber evidence="4">1.8.4.11</ecNumber>
    </recommendedName>
    <alternativeName>
        <fullName evidence="4">Peptide-methionine (S)-S-oxide reductase</fullName>
        <shortName evidence="4">Peptide Met(O) reductase</shortName>
    </alternativeName>
</protein>
<name>A0A871XZD3_9ARCH</name>
<dbReference type="Pfam" id="PF01625">
    <property type="entry name" value="PMSR"/>
    <property type="match status" value="1"/>
</dbReference>
<organism evidence="6">
    <name type="scientific">uncultured Thermoplasmata archaeon</name>
    <dbReference type="NCBI Taxonomy" id="376542"/>
    <lineage>
        <taxon>Archaea</taxon>
        <taxon>Methanobacteriati</taxon>
        <taxon>Thermoplasmatota</taxon>
        <taxon>Thermoplasmata</taxon>
        <taxon>environmental samples</taxon>
    </lineage>
</organism>
<dbReference type="HAMAP" id="MF_01401">
    <property type="entry name" value="MsrA"/>
    <property type="match status" value="1"/>
</dbReference>
<dbReference type="Gene3D" id="3.30.1060.10">
    <property type="entry name" value="Peptide methionine sulphoxide reductase MsrA"/>
    <property type="match status" value="1"/>
</dbReference>
<evidence type="ECO:0000256" key="3">
    <source>
        <dbReference type="ARBA" id="ARBA00048782"/>
    </source>
</evidence>
<evidence type="ECO:0000256" key="4">
    <source>
        <dbReference type="HAMAP-Rule" id="MF_01401"/>
    </source>
</evidence>
<dbReference type="AlphaFoldDB" id="A0A871XZD3"/>
<dbReference type="InterPro" id="IPR002569">
    <property type="entry name" value="Met_Sox_Rdtase_MsrA_dom"/>
</dbReference>
<dbReference type="NCBIfam" id="TIGR00401">
    <property type="entry name" value="msrA"/>
    <property type="match status" value="1"/>
</dbReference>
<evidence type="ECO:0000256" key="1">
    <source>
        <dbReference type="ARBA" id="ARBA00023002"/>
    </source>
</evidence>
<evidence type="ECO:0000259" key="5">
    <source>
        <dbReference type="Pfam" id="PF01625"/>
    </source>
</evidence>
<dbReference type="PANTHER" id="PTHR42799">
    <property type="entry name" value="MITOCHONDRIAL PEPTIDE METHIONINE SULFOXIDE REDUCTASE"/>
    <property type="match status" value="1"/>
</dbReference>
<keyword evidence="1 4" id="KW-0560">Oxidoreductase</keyword>
<dbReference type="GO" id="GO:0005737">
    <property type="term" value="C:cytoplasm"/>
    <property type="evidence" value="ECO:0007669"/>
    <property type="project" value="TreeGrafter"/>
</dbReference>
<dbReference type="SUPFAM" id="SSF55068">
    <property type="entry name" value="Peptide methionine sulfoxide reductase"/>
    <property type="match status" value="1"/>
</dbReference>
<dbReference type="GO" id="GO:0008113">
    <property type="term" value="F:peptide-methionine (S)-S-oxide reductase activity"/>
    <property type="evidence" value="ECO:0007669"/>
    <property type="project" value="UniProtKB-UniRule"/>
</dbReference>
<dbReference type="PANTHER" id="PTHR42799:SF2">
    <property type="entry name" value="MITOCHONDRIAL PEPTIDE METHIONINE SULFOXIDE REDUCTASE"/>
    <property type="match status" value="1"/>
</dbReference>
<sequence>MERAMFAAGCFWGVEDFFRRVPGVLSTEVGFSGGWKEHPTYIQVCDGRTGHAETVYIVFDPDKVSYSQLLGHFWHIHDPTALNRQGPDIGTQYRSAIFYYNSEQRDMAMDSMRRLASDSGKTIVTEITPAEKFWRAEEYHQHYFEKNPGRGCHI</sequence>
<evidence type="ECO:0000256" key="2">
    <source>
        <dbReference type="ARBA" id="ARBA00047806"/>
    </source>
</evidence>
<comment type="catalytic activity">
    <reaction evidence="2 4">
        <text>L-methionyl-[protein] + [thioredoxin]-disulfide + H2O = L-methionyl-(S)-S-oxide-[protein] + [thioredoxin]-dithiol</text>
        <dbReference type="Rhea" id="RHEA:14217"/>
        <dbReference type="Rhea" id="RHEA-COMP:10698"/>
        <dbReference type="Rhea" id="RHEA-COMP:10700"/>
        <dbReference type="Rhea" id="RHEA-COMP:12313"/>
        <dbReference type="Rhea" id="RHEA-COMP:12315"/>
        <dbReference type="ChEBI" id="CHEBI:15377"/>
        <dbReference type="ChEBI" id="CHEBI:16044"/>
        <dbReference type="ChEBI" id="CHEBI:29950"/>
        <dbReference type="ChEBI" id="CHEBI:44120"/>
        <dbReference type="ChEBI" id="CHEBI:50058"/>
        <dbReference type="EC" id="1.8.4.11"/>
    </reaction>
</comment>
<gene>
    <name evidence="4 6" type="primary">msrA</name>
    <name evidence="6" type="ORF">HULAa36F11_00016</name>
</gene>
<evidence type="ECO:0000313" key="6">
    <source>
        <dbReference type="EMBL" id="QOV09133.1"/>
    </source>
</evidence>